<gene>
    <name evidence="2" type="ORF">BDBG_06617</name>
</gene>
<evidence type="ECO:0000313" key="3">
    <source>
        <dbReference type="Proteomes" id="UP000002038"/>
    </source>
</evidence>
<proteinExistence type="predicted"/>
<dbReference type="RefSeq" id="XP_002623178.1">
    <property type="nucleotide sequence ID" value="XM_002623132.1"/>
</dbReference>
<feature type="signal peptide" evidence="1">
    <location>
        <begin position="1"/>
        <end position="35"/>
    </location>
</feature>
<reference evidence="3" key="1">
    <citation type="journal article" date="2015" name="PLoS Genet.">
        <title>The dynamic genome and transcriptome of the human fungal pathogen Blastomyces and close relative Emmonsia.</title>
        <authorList>
            <person name="Munoz J.F."/>
            <person name="Gauthier G.M."/>
            <person name="Desjardins C.A."/>
            <person name="Gallo J.E."/>
            <person name="Holder J."/>
            <person name="Sullivan T.D."/>
            <person name="Marty A.J."/>
            <person name="Carmen J.C."/>
            <person name="Chen Z."/>
            <person name="Ding L."/>
            <person name="Gujja S."/>
            <person name="Magrini V."/>
            <person name="Misas E."/>
            <person name="Mitreva M."/>
            <person name="Priest M."/>
            <person name="Saif S."/>
            <person name="Whiston E.A."/>
            <person name="Young S."/>
            <person name="Zeng Q."/>
            <person name="Goldman W.E."/>
            <person name="Mardis E.R."/>
            <person name="Taylor J.W."/>
            <person name="McEwen J.G."/>
            <person name="Clay O.K."/>
            <person name="Klein B.S."/>
            <person name="Cuomo C.A."/>
        </authorList>
    </citation>
    <scope>NUCLEOTIDE SEQUENCE [LARGE SCALE GENOMIC DNA]</scope>
    <source>
        <strain evidence="3">SLH14081</strain>
    </source>
</reference>
<evidence type="ECO:0000313" key="2">
    <source>
        <dbReference type="EMBL" id="OAT10827.1"/>
    </source>
</evidence>
<keyword evidence="1" id="KW-0732">Signal</keyword>
<keyword evidence="3" id="KW-1185">Reference proteome</keyword>
<dbReference type="GeneID" id="8503338"/>
<dbReference type="Proteomes" id="UP000002038">
    <property type="component" value="Unassembled WGS sequence"/>
</dbReference>
<dbReference type="KEGG" id="bgh:BDBG_06617"/>
<dbReference type="EMBL" id="GG657461">
    <property type="protein sequence ID" value="OAT10827.1"/>
    <property type="molecule type" value="Genomic_DNA"/>
</dbReference>
<organism evidence="2 3">
    <name type="scientific">Blastomyces gilchristii (strain SLH14081)</name>
    <name type="common">Blastomyces dermatitidis</name>
    <dbReference type="NCBI Taxonomy" id="559298"/>
    <lineage>
        <taxon>Eukaryota</taxon>
        <taxon>Fungi</taxon>
        <taxon>Dikarya</taxon>
        <taxon>Ascomycota</taxon>
        <taxon>Pezizomycotina</taxon>
        <taxon>Eurotiomycetes</taxon>
        <taxon>Eurotiomycetidae</taxon>
        <taxon>Onygenales</taxon>
        <taxon>Ajellomycetaceae</taxon>
        <taxon>Blastomyces</taxon>
    </lineage>
</organism>
<accession>A0A179UUS0</accession>
<feature type="chain" id="PRO_5008107566" evidence="1">
    <location>
        <begin position="36"/>
        <end position="122"/>
    </location>
</feature>
<protein>
    <submittedName>
        <fullName evidence="2">Uncharacterized protein</fullName>
    </submittedName>
</protein>
<dbReference type="AlphaFoldDB" id="A0A179UUS0"/>
<name>A0A179UUS0_BLAGS</name>
<evidence type="ECO:0000256" key="1">
    <source>
        <dbReference type="SAM" id="SignalP"/>
    </source>
</evidence>
<dbReference type="VEuPathDB" id="FungiDB:BDBG_06617"/>
<sequence>MAMAKFGGFTAAEPQHRAASHVMLFFFVVVELSKAQKSRTKEPHQDQRAPYFPQGYSAVPMRRRGETCLHSVGWELYGGVTTLALECNTFSKSSTSDRLPGCDVRAEYDVLSNRLYPLESHY</sequence>